<feature type="compositionally biased region" description="Basic and acidic residues" evidence="1">
    <location>
        <begin position="460"/>
        <end position="471"/>
    </location>
</feature>
<reference evidence="2 3" key="1">
    <citation type="submission" date="2024-07" db="EMBL/GenBank/DDBJ databases">
        <title>Section-level genome sequencing and comparative genomics of Aspergillus sections Usti and Cavernicolus.</title>
        <authorList>
            <consortium name="Lawrence Berkeley National Laboratory"/>
            <person name="Nybo J.L."/>
            <person name="Vesth T.C."/>
            <person name="Theobald S."/>
            <person name="Frisvad J.C."/>
            <person name="Larsen T.O."/>
            <person name="Kjaerboelling I."/>
            <person name="Rothschild-Mancinelli K."/>
            <person name="Lyhne E.K."/>
            <person name="Kogle M.E."/>
            <person name="Barry K."/>
            <person name="Clum A."/>
            <person name="Na H."/>
            <person name="Ledsgaard L."/>
            <person name="Lin J."/>
            <person name="Lipzen A."/>
            <person name="Kuo A."/>
            <person name="Riley R."/>
            <person name="Mondo S."/>
            <person name="LaButti K."/>
            <person name="Haridas S."/>
            <person name="Pangalinan J."/>
            <person name="Salamov A.A."/>
            <person name="Simmons B.A."/>
            <person name="Magnuson J.K."/>
            <person name="Chen J."/>
            <person name="Drula E."/>
            <person name="Henrissat B."/>
            <person name="Wiebenga A."/>
            <person name="Lubbers R.J."/>
            <person name="Gomes A.C."/>
            <person name="Makela M.R."/>
            <person name="Stajich J."/>
            <person name="Grigoriev I.V."/>
            <person name="Mortensen U.H."/>
            <person name="De vries R.P."/>
            <person name="Baker S.E."/>
            <person name="Andersen M.R."/>
        </authorList>
    </citation>
    <scope>NUCLEOTIDE SEQUENCE [LARGE SCALE GENOMIC DNA]</scope>
    <source>
        <strain evidence="2 3">CBS 600.67</strain>
    </source>
</reference>
<evidence type="ECO:0000313" key="3">
    <source>
        <dbReference type="Proteomes" id="UP001610335"/>
    </source>
</evidence>
<dbReference type="InterPro" id="IPR036703">
    <property type="entry name" value="MOB_kinase_act_sf"/>
</dbReference>
<dbReference type="Proteomes" id="UP001610335">
    <property type="component" value="Unassembled WGS sequence"/>
</dbReference>
<feature type="compositionally biased region" description="Basic and acidic residues" evidence="1">
    <location>
        <begin position="483"/>
        <end position="494"/>
    </location>
</feature>
<feature type="compositionally biased region" description="Polar residues" evidence="1">
    <location>
        <begin position="374"/>
        <end position="394"/>
    </location>
</feature>
<organism evidence="2 3">
    <name type="scientific">Aspergillus cavernicola</name>
    <dbReference type="NCBI Taxonomy" id="176166"/>
    <lineage>
        <taxon>Eukaryota</taxon>
        <taxon>Fungi</taxon>
        <taxon>Dikarya</taxon>
        <taxon>Ascomycota</taxon>
        <taxon>Pezizomycotina</taxon>
        <taxon>Eurotiomycetes</taxon>
        <taxon>Eurotiomycetidae</taxon>
        <taxon>Eurotiales</taxon>
        <taxon>Aspergillaceae</taxon>
        <taxon>Aspergillus</taxon>
        <taxon>Aspergillus subgen. Nidulantes</taxon>
    </lineage>
</organism>
<comment type="caution">
    <text evidence="2">The sequence shown here is derived from an EMBL/GenBank/DDBJ whole genome shotgun (WGS) entry which is preliminary data.</text>
</comment>
<dbReference type="PANTHER" id="PTHR22599">
    <property type="entry name" value="MPS ONE BINDER KINASE ACTIVATOR-LIKE MOB"/>
    <property type="match status" value="1"/>
</dbReference>
<dbReference type="SMART" id="SM01388">
    <property type="entry name" value="Mob1_phocein"/>
    <property type="match status" value="1"/>
</dbReference>
<protein>
    <submittedName>
        <fullName evidence="2">Mob1/phocein</fullName>
    </submittedName>
</protein>
<gene>
    <name evidence="2" type="ORF">BDW59DRAFT_138892</name>
</gene>
<feature type="compositionally biased region" description="Basic and acidic residues" evidence="1">
    <location>
        <begin position="508"/>
        <end position="525"/>
    </location>
</feature>
<feature type="compositionally biased region" description="Basic and acidic residues" evidence="1">
    <location>
        <begin position="296"/>
        <end position="309"/>
    </location>
</feature>
<dbReference type="Pfam" id="PF03637">
    <property type="entry name" value="Mob1_phocein"/>
    <property type="match status" value="1"/>
</dbReference>
<feature type="compositionally biased region" description="Polar residues" evidence="1">
    <location>
        <begin position="335"/>
        <end position="347"/>
    </location>
</feature>
<proteinExistence type="predicted"/>
<feature type="region of interest" description="Disordered" evidence="1">
    <location>
        <begin position="277"/>
        <end position="525"/>
    </location>
</feature>
<sequence>MTAAGVSPSSSPRLPSPPPFTEVQIGPQPPSVGESFGVDADLQLLGVSPGTDDGPTRRIRPGSKTSEMAAGPPLIPLSQLDSPFQLQEHLKALYNHYTRPEDSDTVVPIQREVARQLAEPPEGVERSLWLYELCRFLTMKVNNLIVAFFAENPACSSQTCPEMRASEWQYLCAVHDPPKACCAIDYCCHTLDWATNILTSPKHFPSRLTLGSESGGGPQAGLRHLTNIFRRLYRIFAHAWFQHREVFWQVEGHDGLYIFFKTVCDLYHLIPEDNYTVPPEAEGDEAHQPHQVQDQSDGRRLTILRKNDESLLPPLDQVEPASISTGATTRRHKSSPSIGSRVTTINESTEDSEEPPQLPSPDVEELEPQPSEPADTSVSEPVQSPTQSTESQVTVAEVDPEDDAPSTNDAVPTVKELQESQPIEAAQEPSASAPEEVIPETDSKPETNSIPEPESQPEAEAAKPEPVKQLESELELGPAENLESEKPESEKPEPEPEATPESVPETEPESKPEINKMADETAKAD</sequence>
<dbReference type="Gene3D" id="1.20.140.30">
    <property type="entry name" value="MOB kinase activator"/>
    <property type="match status" value="1"/>
</dbReference>
<feature type="region of interest" description="Disordered" evidence="1">
    <location>
        <begin position="1"/>
        <end position="74"/>
    </location>
</feature>
<evidence type="ECO:0000256" key="1">
    <source>
        <dbReference type="SAM" id="MobiDB-lite"/>
    </source>
</evidence>
<dbReference type="EMBL" id="JBFXLS010000005">
    <property type="protein sequence ID" value="KAL2832916.1"/>
    <property type="molecule type" value="Genomic_DNA"/>
</dbReference>
<name>A0ABR4IZ54_9EURO</name>
<feature type="compositionally biased region" description="Low complexity" evidence="1">
    <location>
        <begin position="424"/>
        <end position="436"/>
    </location>
</feature>
<keyword evidence="3" id="KW-1185">Reference proteome</keyword>
<dbReference type="SUPFAM" id="SSF101152">
    <property type="entry name" value="Mob1/phocein"/>
    <property type="match status" value="1"/>
</dbReference>
<accession>A0ABR4IZ54</accession>
<dbReference type="InterPro" id="IPR005301">
    <property type="entry name" value="MOB_kinase_act_fam"/>
</dbReference>
<evidence type="ECO:0000313" key="2">
    <source>
        <dbReference type="EMBL" id="KAL2832916.1"/>
    </source>
</evidence>